<sequence>MQDSVWMKTMMGWSLVGGVLPWTVFGVTTLVAVVLLALMIVGEIHPRPCHTSPDSQSAVPGASASAASGRAAHLTLWSRPLPLSTIVMVAAAMVGTLAAWLVSDVFLVFGVSLGWPVICTIGAGIAALGFAIAAAARTHRMRRVCAIALVPLILISTGLGVDGIYGEYQTVGSLVGYAPYASIDSVDVHKSAMSVTQWLANAQRDALPDIPQQGKVLTVDIPNTRSDFHARRAMIYLPPAALSKQPPALPVMELLAGQPGSPGRLIAAGGIAAMMNGYAARHHGLAPIVLVPDQNGADTHNSLCADTTQGNAETYLTQDVVAWAKRTLPVATDASMWAIGGFSQGGTCTTQLAPRHPEIYGAMLPVDGELKPTNGTVDEMVRDYFAGDRAAYDAQVPVNAIDATGSSSQALFAGAGERDTESIKNMRTIAAAARKAGMEVTELLVPNTGHDWHAVQAVWKPGLEWFGQRTGLGTMTKSLKGYSQVEVLQ</sequence>
<protein>
    <submittedName>
        <fullName evidence="2">Esterase</fullName>
    </submittedName>
</protein>
<comment type="caution">
    <text evidence="2">The sequence shown here is derived from an EMBL/GenBank/DDBJ whole genome shotgun (WGS) entry which is preliminary data.</text>
</comment>
<feature type="transmembrane region" description="Helical" evidence="1">
    <location>
        <begin position="20"/>
        <end position="41"/>
    </location>
</feature>
<organism evidence="2 3">
    <name type="scientific">Bifidobacterium scaligerum</name>
    <dbReference type="NCBI Taxonomy" id="2052656"/>
    <lineage>
        <taxon>Bacteria</taxon>
        <taxon>Bacillati</taxon>
        <taxon>Actinomycetota</taxon>
        <taxon>Actinomycetes</taxon>
        <taxon>Bifidobacteriales</taxon>
        <taxon>Bifidobacteriaceae</taxon>
        <taxon>Bifidobacterium</taxon>
    </lineage>
</organism>
<proteinExistence type="predicted"/>
<feature type="transmembrane region" description="Helical" evidence="1">
    <location>
        <begin position="144"/>
        <end position="165"/>
    </location>
</feature>
<dbReference type="Pfam" id="PF00756">
    <property type="entry name" value="Esterase"/>
    <property type="match status" value="1"/>
</dbReference>
<dbReference type="InterPro" id="IPR029058">
    <property type="entry name" value="AB_hydrolase_fold"/>
</dbReference>
<dbReference type="PANTHER" id="PTHR48098:SF1">
    <property type="entry name" value="DIACYLGLYCEROL ACYLTRANSFERASE_MYCOLYLTRANSFERASE AG85A"/>
    <property type="match status" value="1"/>
</dbReference>
<evidence type="ECO:0000256" key="1">
    <source>
        <dbReference type="SAM" id="Phobius"/>
    </source>
</evidence>
<dbReference type="Proteomes" id="UP000228755">
    <property type="component" value="Unassembled WGS sequence"/>
</dbReference>
<dbReference type="InterPro" id="IPR050583">
    <property type="entry name" value="Mycobacterial_A85_antigen"/>
</dbReference>
<dbReference type="PANTHER" id="PTHR48098">
    <property type="entry name" value="ENTEROCHELIN ESTERASE-RELATED"/>
    <property type="match status" value="1"/>
</dbReference>
<keyword evidence="1" id="KW-1133">Transmembrane helix</keyword>
<keyword evidence="1" id="KW-0812">Transmembrane</keyword>
<dbReference type="EMBL" id="PGLQ01000007">
    <property type="protein sequence ID" value="PJM78564.1"/>
    <property type="molecule type" value="Genomic_DNA"/>
</dbReference>
<accession>A0A2M9HP11</accession>
<dbReference type="AlphaFoldDB" id="A0A2M9HP11"/>
<keyword evidence="3" id="KW-1185">Reference proteome</keyword>
<dbReference type="Gene3D" id="3.40.50.1820">
    <property type="entry name" value="alpha/beta hydrolase"/>
    <property type="match status" value="1"/>
</dbReference>
<feature type="transmembrane region" description="Helical" evidence="1">
    <location>
        <begin position="80"/>
        <end position="101"/>
    </location>
</feature>
<keyword evidence="1" id="KW-0472">Membrane</keyword>
<dbReference type="RefSeq" id="WP_100496972.1">
    <property type="nucleotide sequence ID" value="NZ_PGLQ01000007.1"/>
</dbReference>
<feature type="transmembrane region" description="Helical" evidence="1">
    <location>
        <begin position="113"/>
        <end position="132"/>
    </location>
</feature>
<gene>
    <name evidence="2" type="ORF">CUU80_08975</name>
</gene>
<dbReference type="SUPFAM" id="SSF53474">
    <property type="entry name" value="alpha/beta-Hydrolases"/>
    <property type="match status" value="1"/>
</dbReference>
<dbReference type="OrthoDB" id="3723842at2"/>
<dbReference type="GO" id="GO:0016747">
    <property type="term" value="F:acyltransferase activity, transferring groups other than amino-acyl groups"/>
    <property type="evidence" value="ECO:0007669"/>
    <property type="project" value="TreeGrafter"/>
</dbReference>
<dbReference type="InterPro" id="IPR000801">
    <property type="entry name" value="Esterase-like"/>
</dbReference>
<reference evidence="2 3" key="1">
    <citation type="submission" date="2017-11" db="EMBL/GenBank/DDBJ databases">
        <title>Draft genome sequences of strains TRE 1, TRE D, TRE H and TRI 7, isolated from tamarins, belonging to four potential novel Bifidobacterium species.</title>
        <authorList>
            <person name="Mattarelli P."/>
            <person name="Modesto M."/>
            <person name="Bonetti A."/>
            <person name="Puglisi E."/>
            <person name="Morelli L."/>
        </authorList>
    </citation>
    <scope>NUCLEOTIDE SEQUENCE [LARGE SCALE GENOMIC DNA]</scope>
    <source>
        <strain evidence="3">TRED</strain>
    </source>
</reference>
<evidence type="ECO:0000313" key="2">
    <source>
        <dbReference type="EMBL" id="PJM78564.1"/>
    </source>
</evidence>
<evidence type="ECO:0000313" key="3">
    <source>
        <dbReference type="Proteomes" id="UP000228755"/>
    </source>
</evidence>
<name>A0A2M9HP11_9BIFI</name>